<keyword evidence="4" id="KW-0067">ATP-binding</keyword>
<dbReference type="HOGENOM" id="CLU_000604_1_22_5"/>
<dbReference type="eggNOG" id="COG1116">
    <property type="taxonomic scope" value="Bacteria"/>
</dbReference>
<keyword evidence="2" id="KW-0813">Transport</keyword>
<dbReference type="CDD" id="cd03293">
    <property type="entry name" value="ABC_NrtD_SsuB_transporters"/>
    <property type="match status" value="1"/>
</dbReference>
<dbReference type="Pfam" id="PF00005">
    <property type="entry name" value="ABC_tran"/>
    <property type="match status" value="1"/>
</dbReference>
<dbReference type="RefSeq" id="WP_043758632.1">
    <property type="nucleotide sequence ID" value="NZ_CP003811.1"/>
</dbReference>
<reference evidence="6 7" key="1">
    <citation type="journal article" date="2014" name="PLoS ONE">
        <title>Genome Information of Methylobacterium oryzae, a Plant-Probiotic Methylotroph in the Phyllosphere.</title>
        <authorList>
            <person name="Kwak M.J."/>
            <person name="Jeong H."/>
            <person name="Madhaiyan M."/>
            <person name="Lee Y."/>
            <person name="Sa T.M."/>
            <person name="Oh T.K."/>
            <person name="Kim J.F."/>
        </authorList>
    </citation>
    <scope>NUCLEOTIDE SEQUENCE [LARGE SCALE GENOMIC DNA]</scope>
    <source>
        <strain evidence="6 7">CBMB20</strain>
    </source>
</reference>
<protein>
    <submittedName>
        <fullName evidence="6">Nitrate/sulfonate/bicarbonate family transporter, ATPase subunit</fullName>
    </submittedName>
</protein>
<dbReference type="PROSITE" id="PS50893">
    <property type="entry name" value="ABC_TRANSPORTER_2"/>
    <property type="match status" value="1"/>
</dbReference>
<dbReference type="GO" id="GO:0005524">
    <property type="term" value="F:ATP binding"/>
    <property type="evidence" value="ECO:0007669"/>
    <property type="project" value="UniProtKB-KW"/>
</dbReference>
<dbReference type="InterPro" id="IPR003593">
    <property type="entry name" value="AAA+_ATPase"/>
</dbReference>
<keyword evidence="3" id="KW-0547">Nucleotide-binding</keyword>
<evidence type="ECO:0000256" key="2">
    <source>
        <dbReference type="ARBA" id="ARBA00022448"/>
    </source>
</evidence>
<comment type="similarity">
    <text evidence="1">Belongs to the ABC transporter superfamily.</text>
</comment>
<organism evidence="6 7">
    <name type="scientific">Methylobacterium oryzae CBMB20</name>
    <dbReference type="NCBI Taxonomy" id="693986"/>
    <lineage>
        <taxon>Bacteria</taxon>
        <taxon>Pseudomonadati</taxon>
        <taxon>Pseudomonadota</taxon>
        <taxon>Alphaproteobacteria</taxon>
        <taxon>Hyphomicrobiales</taxon>
        <taxon>Methylobacteriaceae</taxon>
        <taxon>Methylobacterium</taxon>
    </lineage>
</organism>
<dbReference type="SUPFAM" id="SSF52540">
    <property type="entry name" value="P-loop containing nucleoside triphosphate hydrolases"/>
    <property type="match status" value="1"/>
</dbReference>
<keyword evidence="7" id="KW-1185">Reference proteome</keyword>
<dbReference type="InterPro" id="IPR050166">
    <property type="entry name" value="ABC_transporter_ATP-bind"/>
</dbReference>
<dbReference type="InterPro" id="IPR017871">
    <property type="entry name" value="ABC_transporter-like_CS"/>
</dbReference>
<dbReference type="GO" id="GO:0016887">
    <property type="term" value="F:ATP hydrolysis activity"/>
    <property type="evidence" value="ECO:0007669"/>
    <property type="project" value="InterPro"/>
</dbReference>
<evidence type="ECO:0000256" key="1">
    <source>
        <dbReference type="ARBA" id="ARBA00005417"/>
    </source>
</evidence>
<dbReference type="PANTHER" id="PTHR42788">
    <property type="entry name" value="TAURINE IMPORT ATP-BINDING PROTEIN-RELATED"/>
    <property type="match status" value="1"/>
</dbReference>
<dbReference type="KEGG" id="mor:MOC_3728"/>
<evidence type="ECO:0000313" key="6">
    <source>
        <dbReference type="EMBL" id="AIQ91483.1"/>
    </source>
</evidence>
<accession>A0A089P0C7</accession>
<dbReference type="SMART" id="SM00382">
    <property type="entry name" value="AAA"/>
    <property type="match status" value="1"/>
</dbReference>
<evidence type="ECO:0000313" key="7">
    <source>
        <dbReference type="Proteomes" id="UP000029492"/>
    </source>
</evidence>
<dbReference type="STRING" id="693986.MOC_3728"/>
<feature type="domain" description="ABC transporter" evidence="5">
    <location>
        <begin position="4"/>
        <end position="238"/>
    </location>
</feature>
<dbReference type="InterPro" id="IPR003439">
    <property type="entry name" value="ABC_transporter-like_ATP-bd"/>
</dbReference>
<gene>
    <name evidence="6" type="ORF">MOC_3728</name>
</gene>
<name>A0A089P0C7_9HYPH</name>
<evidence type="ECO:0000259" key="5">
    <source>
        <dbReference type="PROSITE" id="PS50893"/>
    </source>
</evidence>
<sequence length="256" mass="28244">MNAVALDHVSKWFDRREGGPLHVLDAIDIAIPQHAIVAILGASGCGKSTLLNMIAGLVEPDQGAVLLDGIPSHAFRDWRAMTYMFQEDRLLPWRTAAQNVAFGLEAGRMGRAERARRVDETLRLVGLEAFRDAYPHELSGGMRSRVALARSLVTEPRILLLDEPFSKLDPEIRAQMHAELLRIADLRAMTLVFVTHDVEEAVVLASQVVVLHPRPGRIGAVRAIDLPYPRDPLSAEVAEEVRRLRISLSAASARCS</sequence>
<dbReference type="EMBL" id="CP003811">
    <property type="protein sequence ID" value="AIQ91483.1"/>
    <property type="molecule type" value="Genomic_DNA"/>
</dbReference>
<dbReference type="Gene3D" id="3.40.50.300">
    <property type="entry name" value="P-loop containing nucleotide triphosphate hydrolases"/>
    <property type="match status" value="1"/>
</dbReference>
<proteinExistence type="inferred from homology"/>
<dbReference type="PANTHER" id="PTHR42788:SF13">
    <property type="entry name" value="ALIPHATIC SULFONATES IMPORT ATP-BINDING PROTEIN SSUB"/>
    <property type="match status" value="1"/>
</dbReference>
<dbReference type="InterPro" id="IPR027417">
    <property type="entry name" value="P-loop_NTPase"/>
</dbReference>
<evidence type="ECO:0000256" key="3">
    <source>
        <dbReference type="ARBA" id="ARBA00022741"/>
    </source>
</evidence>
<evidence type="ECO:0000256" key="4">
    <source>
        <dbReference type="ARBA" id="ARBA00022840"/>
    </source>
</evidence>
<dbReference type="AlphaFoldDB" id="A0A089P0C7"/>
<dbReference type="Proteomes" id="UP000029492">
    <property type="component" value="Chromosome"/>
</dbReference>
<dbReference type="PROSITE" id="PS00211">
    <property type="entry name" value="ABC_TRANSPORTER_1"/>
    <property type="match status" value="1"/>
</dbReference>